<evidence type="ECO:0000313" key="1">
    <source>
        <dbReference type="EMBL" id="QDT17278.1"/>
    </source>
</evidence>
<dbReference type="Proteomes" id="UP000318741">
    <property type="component" value="Chromosome"/>
</dbReference>
<gene>
    <name evidence="1" type="ORF">CA12_33980</name>
</gene>
<dbReference type="KEGG" id="acaf:CA12_33980"/>
<dbReference type="EMBL" id="CP036265">
    <property type="protein sequence ID" value="QDT17278.1"/>
    <property type="molecule type" value="Genomic_DNA"/>
</dbReference>
<protein>
    <recommendedName>
        <fullName evidence="3">DUF493 domain-containing protein</fullName>
    </recommendedName>
</protein>
<dbReference type="AlphaFoldDB" id="A0A517PD17"/>
<keyword evidence="2" id="KW-1185">Reference proteome</keyword>
<name>A0A517PD17_9PLAN</name>
<evidence type="ECO:0008006" key="3">
    <source>
        <dbReference type="Google" id="ProtNLM"/>
    </source>
</evidence>
<dbReference type="InterPro" id="IPR027471">
    <property type="entry name" value="YbeD-like_sf"/>
</dbReference>
<evidence type="ECO:0000313" key="2">
    <source>
        <dbReference type="Proteomes" id="UP000318741"/>
    </source>
</evidence>
<dbReference type="RefSeq" id="WP_145360162.1">
    <property type="nucleotide sequence ID" value="NZ_CP036265.1"/>
</dbReference>
<dbReference type="Pfam" id="PF04359">
    <property type="entry name" value="DUF493"/>
    <property type="match status" value="1"/>
</dbReference>
<accession>A0A517PD17</accession>
<dbReference type="OrthoDB" id="5523904at2"/>
<sequence>MSDPPAFDPSPLDPARLPSLELLNETHTFPGPYLFKVIGEDDRSFAARVVSLVRDELGLEEDPVFTIRRTKSGRHLSVTLEPQVPTAQSVVDLYQLIYRLEGLVMVL</sequence>
<dbReference type="Gene3D" id="3.30.70.260">
    <property type="match status" value="1"/>
</dbReference>
<proteinExistence type="predicted"/>
<organism evidence="1 2">
    <name type="scientific">Alienimonas californiensis</name>
    <dbReference type="NCBI Taxonomy" id="2527989"/>
    <lineage>
        <taxon>Bacteria</taxon>
        <taxon>Pseudomonadati</taxon>
        <taxon>Planctomycetota</taxon>
        <taxon>Planctomycetia</taxon>
        <taxon>Planctomycetales</taxon>
        <taxon>Planctomycetaceae</taxon>
        <taxon>Alienimonas</taxon>
    </lineage>
</organism>
<dbReference type="SUPFAM" id="SSF117991">
    <property type="entry name" value="YbeD/HP0495-like"/>
    <property type="match status" value="1"/>
</dbReference>
<dbReference type="InterPro" id="IPR007454">
    <property type="entry name" value="UPF0250_YbeD-like"/>
</dbReference>
<reference evidence="1 2" key="1">
    <citation type="submission" date="2019-02" db="EMBL/GenBank/DDBJ databases">
        <title>Deep-cultivation of Planctomycetes and their phenomic and genomic characterization uncovers novel biology.</title>
        <authorList>
            <person name="Wiegand S."/>
            <person name="Jogler M."/>
            <person name="Boedeker C."/>
            <person name="Pinto D."/>
            <person name="Vollmers J."/>
            <person name="Rivas-Marin E."/>
            <person name="Kohn T."/>
            <person name="Peeters S.H."/>
            <person name="Heuer A."/>
            <person name="Rast P."/>
            <person name="Oberbeckmann S."/>
            <person name="Bunk B."/>
            <person name="Jeske O."/>
            <person name="Meyerdierks A."/>
            <person name="Storesund J.E."/>
            <person name="Kallscheuer N."/>
            <person name="Luecker S."/>
            <person name="Lage O.M."/>
            <person name="Pohl T."/>
            <person name="Merkel B.J."/>
            <person name="Hornburger P."/>
            <person name="Mueller R.-W."/>
            <person name="Bruemmer F."/>
            <person name="Labrenz M."/>
            <person name="Spormann A.M."/>
            <person name="Op den Camp H."/>
            <person name="Overmann J."/>
            <person name="Amann R."/>
            <person name="Jetten M.S.M."/>
            <person name="Mascher T."/>
            <person name="Medema M.H."/>
            <person name="Devos D.P."/>
            <person name="Kaster A.-K."/>
            <person name="Ovreas L."/>
            <person name="Rohde M."/>
            <person name="Galperin M.Y."/>
            <person name="Jogler C."/>
        </authorList>
    </citation>
    <scope>NUCLEOTIDE SEQUENCE [LARGE SCALE GENOMIC DNA]</scope>
    <source>
        <strain evidence="1 2">CA12</strain>
    </source>
</reference>